<accession>A0A128F7E4</accession>
<dbReference type="InterPro" id="IPR036390">
    <property type="entry name" value="WH_DNA-bd_sf"/>
</dbReference>
<evidence type="ECO:0000256" key="1">
    <source>
        <dbReference type="ARBA" id="ARBA00009437"/>
    </source>
</evidence>
<dbReference type="STRING" id="1796497.GCE9029_03386"/>
<gene>
    <name evidence="6" type="primary">dmlR_18</name>
    <name evidence="6" type="ORF">GCE9029_03386</name>
</gene>
<name>A0A128F7E4_9GAMM</name>
<dbReference type="Proteomes" id="UP000071641">
    <property type="component" value="Unassembled WGS sequence"/>
</dbReference>
<evidence type="ECO:0000256" key="4">
    <source>
        <dbReference type="ARBA" id="ARBA00023163"/>
    </source>
</evidence>
<protein>
    <submittedName>
        <fullName evidence="6">HTH-type transcriptional regulator DmlR</fullName>
    </submittedName>
</protein>
<dbReference type="PANTHER" id="PTHR30537">
    <property type="entry name" value="HTH-TYPE TRANSCRIPTIONAL REGULATOR"/>
    <property type="match status" value="1"/>
</dbReference>
<dbReference type="Gene3D" id="1.10.10.10">
    <property type="entry name" value="Winged helix-like DNA-binding domain superfamily/Winged helix DNA-binding domain"/>
    <property type="match status" value="1"/>
</dbReference>
<evidence type="ECO:0000259" key="5">
    <source>
        <dbReference type="PROSITE" id="PS50931"/>
    </source>
</evidence>
<dbReference type="RefSeq" id="WP_062664951.1">
    <property type="nucleotide sequence ID" value="NZ_FIZX01000002.1"/>
</dbReference>
<evidence type="ECO:0000313" key="7">
    <source>
        <dbReference type="Proteomes" id="UP000071641"/>
    </source>
</evidence>
<reference evidence="7" key="1">
    <citation type="submission" date="2016-02" db="EMBL/GenBank/DDBJ databases">
        <authorList>
            <person name="Rodrigo-Torres Lidia"/>
            <person name="Arahal R.David."/>
        </authorList>
    </citation>
    <scope>NUCLEOTIDE SEQUENCE [LARGE SCALE GENOMIC DNA]</scope>
    <source>
        <strain evidence="7">CECT 9029</strain>
    </source>
</reference>
<dbReference type="CDD" id="cd08422">
    <property type="entry name" value="PBP2_CrgA_like"/>
    <property type="match status" value="1"/>
</dbReference>
<organism evidence="6 7">
    <name type="scientific">Grimontia celer</name>
    <dbReference type="NCBI Taxonomy" id="1796497"/>
    <lineage>
        <taxon>Bacteria</taxon>
        <taxon>Pseudomonadati</taxon>
        <taxon>Pseudomonadota</taxon>
        <taxon>Gammaproteobacteria</taxon>
        <taxon>Vibrionales</taxon>
        <taxon>Vibrionaceae</taxon>
        <taxon>Grimontia</taxon>
    </lineage>
</organism>
<dbReference type="OrthoDB" id="9786526at2"/>
<dbReference type="Gene3D" id="3.40.190.290">
    <property type="match status" value="1"/>
</dbReference>
<dbReference type="GO" id="GO:0006351">
    <property type="term" value="P:DNA-templated transcription"/>
    <property type="evidence" value="ECO:0007669"/>
    <property type="project" value="TreeGrafter"/>
</dbReference>
<comment type="similarity">
    <text evidence="1">Belongs to the LysR transcriptional regulatory family.</text>
</comment>
<dbReference type="Pfam" id="PF00126">
    <property type="entry name" value="HTH_1"/>
    <property type="match status" value="1"/>
</dbReference>
<dbReference type="SUPFAM" id="SSF53850">
    <property type="entry name" value="Periplasmic binding protein-like II"/>
    <property type="match status" value="1"/>
</dbReference>
<dbReference type="InterPro" id="IPR000847">
    <property type="entry name" value="LysR_HTH_N"/>
</dbReference>
<dbReference type="InterPro" id="IPR005119">
    <property type="entry name" value="LysR_subst-bd"/>
</dbReference>
<dbReference type="PROSITE" id="PS50931">
    <property type="entry name" value="HTH_LYSR"/>
    <property type="match status" value="1"/>
</dbReference>
<dbReference type="GO" id="GO:0043565">
    <property type="term" value="F:sequence-specific DNA binding"/>
    <property type="evidence" value="ECO:0007669"/>
    <property type="project" value="TreeGrafter"/>
</dbReference>
<dbReference type="Pfam" id="PF03466">
    <property type="entry name" value="LysR_substrate"/>
    <property type="match status" value="1"/>
</dbReference>
<keyword evidence="2" id="KW-0805">Transcription regulation</keyword>
<dbReference type="EMBL" id="FIZX01000002">
    <property type="protein sequence ID" value="CZF82702.1"/>
    <property type="molecule type" value="Genomic_DNA"/>
</dbReference>
<keyword evidence="4" id="KW-0804">Transcription</keyword>
<dbReference type="SUPFAM" id="SSF46785">
    <property type="entry name" value="Winged helix' DNA-binding domain"/>
    <property type="match status" value="1"/>
</dbReference>
<keyword evidence="3" id="KW-0238">DNA-binding</keyword>
<dbReference type="AlphaFoldDB" id="A0A128F7E4"/>
<evidence type="ECO:0000313" key="6">
    <source>
        <dbReference type="EMBL" id="CZF82702.1"/>
    </source>
</evidence>
<sequence length="307" mass="34775">MNSIFGNIDDLYLFCQIIRDGSLLSACKSLGLPASTVSRRISAMEKRLNVRLLEKRGRELVATESGKRAYEQLISSMEQLESGIEQILQDSNEVFGNLKVTMPNNFYHGFVGDVISRFLEDYPKVKLEIILSQEQQIPTTDRDLLMTFDLTGLESFIARPLFTARHGFFASQSYLEKHGEIATIEALKQADWIAVDKVWNINLYREQSLEHTIAIRPKLVVNDIAAVITAVEQGIGVSSLPLRHTFGNKKLVEILPEYTRADRTAYLVYRERQHQPRALTLLVDALLKAARTIKYGTDAYHGGTKRN</sequence>
<feature type="domain" description="HTH lysR-type" evidence="5">
    <location>
        <begin position="7"/>
        <end position="63"/>
    </location>
</feature>
<evidence type="ECO:0000256" key="3">
    <source>
        <dbReference type="ARBA" id="ARBA00023125"/>
    </source>
</evidence>
<dbReference type="InterPro" id="IPR058163">
    <property type="entry name" value="LysR-type_TF_proteobact-type"/>
</dbReference>
<dbReference type="InterPro" id="IPR036388">
    <property type="entry name" value="WH-like_DNA-bd_sf"/>
</dbReference>
<dbReference type="PANTHER" id="PTHR30537:SF5">
    <property type="entry name" value="HTH-TYPE TRANSCRIPTIONAL ACTIVATOR TTDR-RELATED"/>
    <property type="match status" value="1"/>
</dbReference>
<dbReference type="GO" id="GO:0003700">
    <property type="term" value="F:DNA-binding transcription factor activity"/>
    <property type="evidence" value="ECO:0007669"/>
    <property type="project" value="InterPro"/>
</dbReference>
<keyword evidence="7" id="KW-1185">Reference proteome</keyword>
<evidence type="ECO:0000256" key="2">
    <source>
        <dbReference type="ARBA" id="ARBA00023015"/>
    </source>
</evidence>
<proteinExistence type="inferred from homology"/>